<dbReference type="PANTHER" id="PTHR11715:SF3">
    <property type="entry name" value="GLYCINE CLEAVAGE SYSTEM H PROTEIN-RELATED"/>
    <property type="match status" value="1"/>
</dbReference>
<evidence type="ECO:0000313" key="7">
    <source>
        <dbReference type="Proteomes" id="UP000277811"/>
    </source>
</evidence>
<evidence type="ECO:0000256" key="4">
    <source>
        <dbReference type="PIRSR" id="PIRSR617453-50"/>
    </source>
</evidence>
<feature type="modified residue" description="N6-lipoyllysine" evidence="3 4">
    <location>
        <position position="63"/>
    </location>
</feature>
<comment type="subunit">
    <text evidence="3">The glycine cleavage system is composed of four proteins: P, T, L and H.</text>
</comment>
<dbReference type="GO" id="GO:0009249">
    <property type="term" value="P:protein lipoylation"/>
    <property type="evidence" value="ECO:0007669"/>
    <property type="project" value="TreeGrafter"/>
</dbReference>
<evidence type="ECO:0000256" key="1">
    <source>
        <dbReference type="ARBA" id="ARBA00009249"/>
    </source>
</evidence>
<gene>
    <name evidence="3" type="primary">gcvH</name>
    <name evidence="6" type="ORF">LUCI_3621</name>
</gene>
<dbReference type="Gene3D" id="2.40.50.100">
    <property type="match status" value="1"/>
</dbReference>
<evidence type="ECO:0000256" key="3">
    <source>
        <dbReference type="HAMAP-Rule" id="MF_00272"/>
    </source>
</evidence>
<dbReference type="CDD" id="cd06848">
    <property type="entry name" value="GCS_H"/>
    <property type="match status" value="1"/>
</dbReference>
<comment type="function">
    <text evidence="3">The glycine cleavage system catalyzes the degradation of glycine. The H protein shuttles the methylamine group of glycine from the P protein to the T protein.</text>
</comment>
<organism evidence="6 7">
    <name type="scientific">Lucifera butyrica</name>
    <dbReference type="NCBI Taxonomy" id="1351585"/>
    <lineage>
        <taxon>Bacteria</taxon>
        <taxon>Bacillati</taxon>
        <taxon>Bacillota</taxon>
        <taxon>Negativicutes</taxon>
        <taxon>Veillonellales</taxon>
        <taxon>Veillonellaceae</taxon>
        <taxon>Lucifera</taxon>
    </lineage>
</organism>
<dbReference type="PROSITE" id="PS00189">
    <property type="entry name" value="LIPOYL"/>
    <property type="match status" value="1"/>
</dbReference>
<keyword evidence="7" id="KW-1185">Reference proteome</keyword>
<evidence type="ECO:0000259" key="5">
    <source>
        <dbReference type="PROSITE" id="PS50968"/>
    </source>
</evidence>
<dbReference type="NCBIfam" id="NF002270">
    <property type="entry name" value="PRK01202.1"/>
    <property type="match status" value="1"/>
</dbReference>
<dbReference type="Pfam" id="PF01597">
    <property type="entry name" value="GCV_H"/>
    <property type="match status" value="1"/>
</dbReference>
<dbReference type="RefSeq" id="WP_122629255.1">
    <property type="nucleotide sequence ID" value="NZ_UPPP01000088.1"/>
</dbReference>
<dbReference type="PROSITE" id="PS50968">
    <property type="entry name" value="BIOTINYL_LIPOYL"/>
    <property type="match status" value="1"/>
</dbReference>
<dbReference type="GO" id="GO:0019464">
    <property type="term" value="P:glycine decarboxylation via glycine cleavage system"/>
    <property type="evidence" value="ECO:0007669"/>
    <property type="project" value="UniProtKB-UniRule"/>
</dbReference>
<sequence>MNIPQELLYTREHEWIRLEGRKATIGITDFAQSQLGDVVFVELPAAGAAITSGQAFSVVESVKAVSDIFAPVSGVIVTVNEMLADQPELVNQDPYGEGWIAVVELPENAVLEGLLSSGDYVKMVAEGGH</sequence>
<feature type="domain" description="Lipoyl-binding" evidence="5">
    <location>
        <begin position="22"/>
        <end position="104"/>
    </location>
</feature>
<protein>
    <recommendedName>
        <fullName evidence="3">Glycine cleavage system H protein</fullName>
    </recommendedName>
</protein>
<dbReference type="PANTHER" id="PTHR11715">
    <property type="entry name" value="GLYCINE CLEAVAGE SYSTEM H PROTEIN"/>
    <property type="match status" value="1"/>
</dbReference>
<comment type="similarity">
    <text evidence="1 3">Belongs to the GcvH family.</text>
</comment>
<dbReference type="SUPFAM" id="SSF51230">
    <property type="entry name" value="Single hybrid motif"/>
    <property type="match status" value="1"/>
</dbReference>
<dbReference type="AlphaFoldDB" id="A0A498RAW1"/>
<dbReference type="InterPro" id="IPR000089">
    <property type="entry name" value="Biotin_lipoyl"/>
</dbReference>
<dbReference type="InterPro" id="IPR003016">
    <property type="entry name" value="2-oxoA_DH_lipoyl-BS"/>
</dbReference>
<comment type="cofactor">
    <cofactor evidence="3">
        <name>(R)-lipoate</name>
        <dbReference type="ChEBI" id="CHEBI:83088"/>
    </cofactor>
    <text evidence="3">Binds 1 lipoyl cofactor covalently.</text>
</comment>
<dbReference type="GO" id="GO:0005960">
    <property type="term" value="C:glycine cleavage complex"/>
    <property type="evidence" value="ECO:0007669"/>
    <property type="project" value="InterPro"/>
</dbReference>
<dbReference type="OrthoDB" id="9796712at2"/>
<dbReference type="InterPro" id="IPR011053">
    <property type="entry name" value="Single_hybrid_motif"/>
</dbReference>
<reference evidence="6 7" key="1">
    <citation type="submission" date="2018-06" db="EMBL/GenBank/DDBJ databases">
        <authorList>
            <person name="Strepis N."/>
        </authorList>
    </citation>
    <scope>NUCLEOTIDE SEQUENCE [LARGE SCALE GENOMIC DNA]</scope>
    <source>
        <strain evidence="6">LUCI</strain>
    </source>
</reference>
<dbReference type="EMBL" id="UPPP01000088">
    <property type="protein sequence ID" value="VBB08349.1"/>
    <property type="molecule type" value="Genomic_DNA"/>
</dbReference>
<keyword evidence="2 3" id="KW-0450">Lipoyl</keyword>
<dbReference type="HAMAP" id="MF_00272">
    <property type="entry name" value="GcvH"/>
    <property type="match status" value="1"/>
</dbReference>
<dbReference type="InterPro" id="IPR033753">
    <property type="entry name" value="GCV_H/Fam206"/>
</dbReference>
<name>A0A498RAW1_9FIRM</name>
<evidence type="ECO:0000313" key="6">
    <source>
        <dbReference type="EMBL" id="VBB08349.1"/>
    </source>
</evidence>
<dbReference type="GO" id="GO:0005829">
    <property type="term" value="C:cytosol"/>
    <property type="evidence" value="ECO:0007669"/>
    <property type="project" value="TreeGrafter"/>
</dbReference>
<evidence type="ECO:0000256" key="2">
    <source>
        <dbReference type="ARBA" id="ARBA00022823"/>
    </source>
</evidence>
<dbReference type="InterPro" id="IPR017453">
    <property type="entry name" value="GCV_H_sub"/>
</dbReference>
<proteinExistence type="inferred from homology"/>
<dbReference type="Proteomes" id="UP000277811">
    <property type="component" value="Unassembled WGS sequence"/>
</dbReference>
<dbReference type="InterPro" id="IPR002930">
    <property type="entry name" value="GCV_H"/>
</dbReference>
<accession>A0A498RAW1</accession>
<dbReference type="NCBIfam" id="TIGR00527">
    <property type="entry name" value="gcvH"/>
    <property type="match status" value="1"/>
</dbReference>